<dbReference type="RefSeq" id="WP_123389706.1">
    <property type="nucleotide sequence ID" value="NZ_RKHO01000001.1"/>
</dbReference>
<evidence type="ECO:0000313" key="2">
    <source>
        <dbReference type="EMBL" id="ROR90581.1"/>
    </source>
</evidence>
<sequence>MDSPLTLGLALALGAALVAVVVLATQVRRARRSTEAELLATRTESEALRERVDGLAARLDRRDDDGARSGADGAAYVITDAGAPDAAPLVAARPMVADRVVLNAALGEPLVRAVALGHGVRRALSAESRNRIRFEMRREAKRARKQRRREMRDAYRDARVARRSAEGPAGDPGARAA</sequence>
<dbReference type="Proteomes" id="UP000281738">
    <property type="component" value="Unassembled WGS sequence"/>
</dbReference>
<dbReference type="AlphaFoldDB" id="A0A3N2CSR7"/>
<organism evidence="2 3">
    <name type="scientific">Nocardioides aurantiacus</name>
    <dbReference type="NCBI Taxonomy" id="86796"/>
    <lineage>
        <taxon>Bacteria</taxon>
        <taxon>Bacillati</taxon>
        <taxon>Actinomycetota</taxon>
        <taxon>Actinomycetes</taxon>
        <taxon>Propionibacteriales</taxon>
        <taxon>Nocardioidaceae</taxon>
        <taxon>Nocardioides</taxon>
    </lineage>
</organism>
<proteinExistence type="predicted"/>
<gene>
    <name evidence="2" type="ORF">EDD33_1427</name>
</gene>
<feature type="region of interest" description="Disordered" evidence="1">
    <location>
        <begin position="137"/>
        <end position="177"/>
    </location>
</feature>
<dbReference type="OrthoDB" id="3787531at2"/>
<comment type="caution">
    <text evidence="2">The sequence shown here is derived from an EMBL/GenBank/DDBJ whole genome shotgun (WGS) entry which is preliminary data.</text>
</comment>
<feature type="compositionally biased region" description="Basic and acidic residues" evidence="1">
    <location>
        <begin position="150"/>
        <end position="165"/>
    </location>
</feature>
<dbReference type="EMBL" id="RKHO01000001">
    <property type="protein sequence ID" value="ROR90581.1"/>
    <property type="molecule type" value="Genomic_DNA"/>
</dbReference>
<evidence type="ECO:0000313" key="3">
    <source>
        <dbReference type="Proteomes" id="UP000281738"/>
    </source>
</evidence>
<protein>
    <submittedName>
        <fullName evidence="2">Uncharacterized protein</fullName>
    </submittedName>
</protein>
<name>A0A3N2CSR7_9ACTN</name>
<reference evidence="2 3" key="1">
    <citation type="submission" date="2018-11" db="EMBL/GenBank/DDBJ databases">
        <title>Sequencing the genomes of 1000 actinobacteria strains.</title>
        <authorList>
            <person name="Klenk H.-P."/>
        </authorList>
    </citation>
    <scope>NUCLEOTIDE SEQUENCE [LARGE SCALE GENOMIC DNA]</scope>
    <source>
        <strain evidence="2 3">DSM 12652</strain>
    </source>
</reference>
<evidence type="ECO:0000256" key="1">
    <source>
        <dbReference type="SAM" id="MobiDB-lite"/>
    </source>
</evidence>
<keyword evidence="3" id="KW-1185">Reference proteome</keyword>
<feature type="compositionally biased region" description="Basic residues" evidence="1">
    <location>
        <begin position="139"/>
        <end position="149"/>
    </location>
</feature>
<accession>A0A3N2CSR7</accession>